<gene>
    <name evidence="1" type="ORF">MOP44_25340</name>
</gene>
<accession>A0A9J7BSJ0</accession>
<proteinExistence type="predicted"/>
<dbReference type="SUPFAM" id="SSF143744">
    <property type="entry name" value="GlcG-like"/>
    <property type="match status" value="1"/>
</dbReference>
<dbReference type="EMBL" id="CP093313">
    <property type="protein sequence ID" value="UWZ83870.1"/>
    <property type="molecule type" value="Genomic_DNA"/>
</dbReference>
<organism evidence="1 2">
    <name type="scientific">Occallatibacter riparius</name>
    <dbReference type="NCBI Taxonomy" id="1002689"/>
    <lineage>
        <taxon>Bacteria</taxon>
        <taxon>Pseudomonadati</taxon>
        <taxon>Acidobacteriota</taxon>
        <taxon>Terriglobia</taxon>
        <taxon>Terriglobales</taxon>
        <taxon>Acidobacteriaceae</taxon>
        <taxon>Occallatibacter</taxon>
    </lineage>
</organism>
<dbReference type="RefSeq" id="WP_260793344.1">
    <property type="nucleotide sequence ID" value="NZ_CP093313.1"/>
</dbReference>
<evidence type="ECO:0000313" key="2">
    <source>
        <dbReference type="Proteomes" id="UP001059380"/>
    </source>
</evidence>
<dbReference type="Pfam" id="PF03928">
    <property type="entry name" value="HbpS-like"/>
    <property type="match status" value="1"/>
</dbReference>
<reference evidence="1" key="1">
    <citation type="submission" date="2021-04" db="EMBL/GenBank/DDBJ databases">
        <title>Phylogenetic analysis of Acidobacteriaceae.</title>
        <authorList>
            <person name="Qiu L."/>
            <person name="Zhang Q."/>
        </authorList>
    </citation>
    <scope>NUCLEOTIDE SEQUENCE</scope>
    <source>
        <strain evidence="1">DSM 25168</strain>
    </source>
</reference>
<keyword evidence="2" id="KW-1185">Reference proteome</keyword>
<dbReference type="InterPro" id="IPR038084">
    <property type="entry name" value="PduO/GlcC-like_sf"/>
</dbReference>
<name>A0A9J7BSJ0_9BACT</name>
<dbReference type="KEGG" id="orp:MOP44_25340"/>
<sequence>MDNACKNLPGWSDLKAALTAARNLDNGGFNLDMWATIVDRDGVVCAVAFTGADRGSQWPGSRVISAQKANTANAFSLPKLALSTAQLFSAVQPGGSLFGLQHSNPVDTNYAYGGDPTRYGQENDPMVGKRIGGVNVFGGGLALYNSKGELVGALGVSGDSSCADHNIAWRTRHTLNLDHVPGGVSSDPRRPDNIVYDIAPASGLAIGVSASGWGHPVCSEAAKTISASLPTIR</sequence>
<dbReference type="Gene3D" id="3.30.450.150">
    <property type="entry name" value="Haem-degrading domain"/>
    <property type="match status" value="1"/>
</dbReference>
<dbReference type="InterPro" id="IPR005624">
    <property type="entry name" value="PduO/GlcC-like"/>
</dbReference>
<dbReference type="Proteomes" id="UP001059380">
    <property type="component" value="Chromosome"/>
</dbReference>
<protein>
    <submittedName>
        <fullName evidence="1">Heme-binding protein</fullName>
    </submittedName>
</protein>
<evidence type="ECO:0000313" key="1">
    <source>
        <dbReference type="EMBL" id="UWZ83870.1"/>
    </source>
</evidence>
<dbReference type="AlphaFoldDB" id="A0A9J7BSJ0"/>